<organism evidence="1 2">
    <name type="scientific">Microbacterium foliorum</name>
    <dbReference type="NCBI Taxonomy" id="104336"/>
    <lineage>
        <taxon>Bacteria</taxon>
        <taxon>Bacillati</taxon>
        <taxon>Actinomycetota</taxon>
        <taxon>Actinomycetes</taxon>
        <taxon>Micrococcales</taxon>
        <taxon>Microbacteriaceae</taxon>
        <taxon>Microbacterium</taxon>
    </lineage>
</organism>
<dbReference type="Proteomes" id="UP001249291">
    <property type="component" value="Unassembled WGS sequence"/>
</dbReference>
<dbReference type="RefSeq" id="WP_309693824.1">
    <property type="nucleotide sequence ID" value="NZ_JAVIZQ010000001.1"/>
</dbReference>
<accession>A0ABU1HVE9</accession>
<protein>
    <submittedName>
        <fullName evidence="1">Uncharacterized protein</fullName>
    </submittedName>
</protein>
<gene>
    <name evidence="1" type="ORF">QE375_003582</name>
</gene>
<reference evidence="1 2" key="1">
    <citation type="submission" date="2023-08" db="EMBL/GenBank/DDBJ databases">
        <title>Functional and genomic diversity of the sorghum phyllosphere microbiome.</title>
        <authorList>
            <person name="Shade A."/>
        </authorList>
    </citation>
    <scope>NUCLEOTIDE SEQUENCE [LARGE SCALE GENOMIC DNA]</scope>
    <source>
        <strain evidence="1 2">SORGH_AS_0445</strain>
    </source>
</reference>
<keyword evidence="2" id="KW-1185">Reference proteome</keyword>
<dbReference type="EMBL" id="JAVIZQ010000001">
    <property type="protein sequence ID" value="MDR6144028.1"/>
    <property type="molecule type" value="Genomic_DNA"/>
</dbReference>
<evidence type="ECO:0000313" key="1">
    <source>
        <dbReference type="EMBL" id="MDR6144028.1"/>
    </source>
</evidence>
<proteinExistence type="predicted"/>
<comment type="caution">
    <text evidence="1">The sequence shown here is derived from an EMBL/GenBank/DDBJ whole genome shotgun (WGS) entry which is preliminary data.</text>
</comment>
<sequence>MTAVFLLVHSNLAKGIPEGELRAVEADGDGNAEPVSIGGSLRGKLATMPDSDAATSALSPVIVEVDDVVVPAYGSREIGVLGMPQSLPWDGPFVAAVNDPHAGELLGLLLGALDPKEWRAMYGLAIVYGTAASRRPIGADLN</sequence>
<name>A0ABU1HVE9_9MICO</name>
<evidence type="ECO:0000313" key="2">
    <source>
        <dbReference type="Proteomes" id="UP001249291"/>
    </source>
</evidence>